<dbReference type="GO" id="GO:0051260">
    <property type="term" value="P:protein homooligomerization"/>
    <property type="evidence" value="ECO:0007669"/>
    <property type="project" value="InterPro"/>
</dbReference>
<dbReference type="SUPFAM" id="SSF141571">
    <property type="entry name" value="Pentapeptide repeat-like"/>
    <property type="match status" value="1"/>
</dbReference>
<feature type="transmembrane region" description="Helical" evidence="2">
    <location>
        <begin position="547"/>
        <end position="566"/>
    </location>
</feature>
<reference evidence="5" key="1">
    <citation type="journal article" date="2023" name="Mol. Ecol. Resour.">
        <title>Chromosome-level genome assembly of a triploid poplar Populus alba 'Berolinensis'.</title>
        <authorList>
            <person name="Chen S."/>
            <person name="Yu Y."/>
            <person name="Wang X."/>
            <person name="Wang S."/>
            <person name="Zhang T."/>
            <person name="Zhou Y."/>
            <person name="He R."/>
            <person name="Meng N."/>
            <person name="Wang Y."/>
            <person name="Liu W."/>
            <person name="Liu Z."/>
            <person name="Liu J."/>
            <person name="Guo Q."/>
            <person name="Huang H."/>
            <person name="Sederoff R.R."/>
            <person name="Wang G."/>
            <person name="Qu G."/>
            <person name="Chen S."/>
        </authorList>
    </citation>
    <scope>NUCLEOTIDE SEQUENCE</scope>
    <source>
        <strain evidence="5">SC-2020</strain>
    </source>
</reference>
<keyword evidence="6" id="KW-1185">Reference proteome</keyword>
<dbReference type="InterPro" id="IPR011333">
    <property type="entry name" value="SKP1/BTB/POZ_sf"/>
</dbReference>
<proteinExistence type="predicted"/>
<dbReference type="Gene3D" id="2.160.20.80">
    <property type="entry name" value="E3 ubiquitin-protein ligase SopA"/>
    <property type="match status" value="1"/>
</dbReference>
<dbReference type="Gene3D" id="3.30.710.10">
    <property type="entry name" value="Potassium Channel Kv1.1, Chain A"/>
    <property type="match status" value="1"/>
</dbReference>
<evidence type="ECO:0000256" key="1">
    <source>
        <dbReference type="ARBA" id="ARBA00004906"/>
    </source>
</evidence>
<dbReference type="Pfam" id="PF02214">
    <property type="entry name" value="BTB_2"/>
    <property type="match status" value="1"/>
</dbReference>
<dbReference type="InterPro" id="IPR000210">
    <property type="entry name" value="BTB/POZ_dom"/>
</dbReference>
<dbReference type="InterPro" id="IPR003131">
    <property type="entry name" value="T1-type_BTB"/>
</dbReference>
<dbReference type="AlphaFoldDB" id="A0AAD6PNR8"/>
<dbReference type="PANTHER" id="PTHR14136">
    <property type="entry name" value="BTB_POZ DOMAIN-CONTAINING PROTEIN KCTD9"/>
    <property type="match status" value="1"/>
</dbReference>
<sequence>MAAVSSKWVYLLLLFLCLVLHSSAITLGGGGGGGAGGGGGIGGGSGHGGGFGAGGGAGGGGGGGGGGSGHGGGFGAGGGVGGGGGGGIGGGSGHGGGFGAGGGVGVGGGAGGGLGGGSGGGGFGVGIGVGIGVGVGAGAGQGSGIVSDNGGKKFCTTIDTLTQREPDSMLAAMFSGRHTVSEDPDKGYVFIDRDGKHFRHILNWLRDGVVPTLTDAEYSELMREAVYYQLLGLVEGINSVLTRRREGDELEAELTRADIIKCLQYQKVKFRGVNFSGLDLSKLDLSYVDFSYASLKNVFFSRANLQCAKFRDVDAEGSIFHNATLRECEFTGANLRGALLAGANLKSANLQDACLVDCSFCGADLSSAHLQTADLTNANLEGANLEGANLKGAKLNNANLKGANLQRAYLRHVNLQNTGLLCNPTSNILFLPQHLEDARLDGANLLYGLGGELPRVFQGLMVPKFEFRVQRTGWPKLLGKGTSAVNWMTSPIMHLIISFKLMPTMTLLIEMHSQFKMIEVTHLDNQQCAEERISQLYKISFWLKLKVILQWISIPSLSFIAALMWFDLHGRMVIGVLVFVQNKFLSEIENHLMLESAAEQKETKFEEVVQMCCKALMCST</sequence>
<evidence type="ECO:0000259" key="4">
    <source>
        <dbReference type="SMART" id="SM00225"/>
    </source>
</evidence>
<dbReference type="Pfam" id="PF13599">
    <property type="entry name" value="Pentapeptide_4"/>
    <property type="match status" value="1"/>
</dbReference>
<comment type="pathway">
    <text evidence="1">Protein modification; protein ubiquitination.</text>
</comment>
<organism evidence="5 6">
    <name type="scientific">Populus alba x Populus x berolinensis</name>
    <dbReference type="NCBI Taxonomy" id="444605"/>
    <lineage>
        <taxon>Eukaryota</taxon>
        <taxon>Viridiplantae</taxon>
        <taxon>Streptophyta</taxon>
        <taxon>Embryophyta</taxon>
        <taxon>Tracheophyta</taxon>
        <taxon>Spermatophyta</taxon>
        <taxon>Magnoliopsida</taxon>
        <taxon>eudicotyledons</taxon>
        <taxon>Gunneridae</taxon>
        <taxon>Pentapetalae</taxon>
        <taxon>rosids</taxon>
        <taxon>fabids</taxon>
        <taxon>Malpighiales</taxon>
        <taxon>Salicaceae</taxon>
        <taxon>Saliceae</taxon>
        <taxon>Populus</taxon>
    </lineage>
</organism>
<dbReference type="InterPro" id="IPR051082">
    <property type="entry name" value="Pentapeptide-BTB/POZ_domain"/>
</dbReference>
<feature type="signal peptide" evidence="3">
    <location>
        <begin position="1"/>
        <end position="24"/>
    </location>
</feature>
<name>A0AAD6PNR8_9ROSI</name>
<dbReference type="SMART" id="SM00225">
    <property type="entry name" value="BTB"/>
    <property type="match status" value="1"/>
</dbReference>
<evidence type="ECO:0000256" key="3">
    <source>
        <dbReference type="SAM" id="SignalP"/>
    </source>
</evidence>
<evidence type="ECO:0000313" key="5">
    <source>
        <dbReference type="EMBL" id="KAJ6951804.1"/>
    </source>
</evidence>
<evidence type="ECO:0000256" key="2">
    <source>
        <dbReference type="SAM" id="Phobius"/>
    </source>
</evidence>
<protein>
    <recommendedName>
        <fullName evidence="4">BTB domain-containing protein</fullName>
    </recommendedName>
</protein>
<dbReference type="Pfam" id="PF00805">
    <property type="entry name" value="Pentapeptide"/>
    <property type="match status" value="1"/>
</dbReference>
<dbReference type="PANTHER" id="PTHR14136:SF17">
    <property type="entry name" value="BTB_POZ DOMAIN-CONTAINING PROTEIN KCTD9"/>
    <property type="match status" value="1"/>
</dbReference>
<dbReference type="Proteomes" id="UP001164929">
    <property type="component" value="Chromosome 19"/>
</dbReference>
<keyword evidence="2" id="KW-0472">Membrane</keyword>
<evidence type="ECO:0000313" key="6">
    <source>
        <dbReference type="Proteomes" id="UP001164929"/>
    </source>
</evidence>
<feature type="chain" id="PRO_5042070020" description="BTB domain-containing protein" evidence="3">
    <location>
        <begin position="25"/>
        <end position="620"/>
    </location>
</feature>
<dbReference type="SUPFAM" id="SSF54695">
    <property type="entry name" value="POZ domain"/>
    <property type="match status" value="1"/>
</dbReference>
<accession>A0AAD6PNR8</accession>
<keyword evidence="2" id="KW-1133">Transmembrane helix</keyword>
<keyword evidence="3" id="KW-0732">Signal</keyword>
<comment type="caution">
    <text evidence="5">The sequence shown here is derived from an EMBL/GenBank/DDBJ whole genome shotgun (WGS) entry which is preliminary data.</text>
</comment>
<feature type="domain" description="BTB" evidence="4">
    <location>
        <begin position="143"/>
        <end position="245"/>
    </location>
</feature>
<gene>
    <name evidence="5" type="ORF">NC653_041069</name>
</gene>
<dbReference type="InterPro" id="IPR001646">
    <property type="entry name" value="5peptide_repeat"/>
</dbReference>
<dbReference type="EMBL" id="JAQIZT010000019">
    <property type="protein sequence ID" value="KAJ6951804.1"/>
    <property type="molecule type" value="Genomic_DNA"/>
</dbReference>
<keyword evidence="2" id="KW-0812">Transmembrane</keyword>